<protein>
    <recommendedName>
        <fullName evidence="2">Reverse transcriptase</fullName>
    </recommendedName>
</protein>
<evidence type="ECO:0000313" key="1">
    <source>
        <dbReference type="EMBL" id="JAG55301.1"/>
    </source>
</evidence>
<sequence>SSWFRLFSASIESTSLYAAGIWAFPHFEKLERVQVRAFKSLLGLTRNCPDYIVRLELGLLHTKHRICKSMYDWWLRLESMDASRLPKICYSQLKALAGRGEVDIRYNWAHQMKTLLDETELSDLWETTDLATLKKNKKIFLNRLSDSLRTQDADRARLSSYNVAPRNYSSPSGQCAGYLSFPVPLYAKRLLAQVRTAGSSYSRVTLSRIVNVFDNSNSCSICNTGESDSLFHLLGRCPIFRSERRRFFAAASMEDDEVGRTLELSQLETLHNTVGYLQTVLRQRAFIVTEGNIALR</sequence>
<accession>A0A0K8SPT7</accession>
<feature type="non-terminal residue" evidence="1">
    <location>
        <position position="1"/>
    </location>
</feature>
<proteinExistence type="predicted"/>
<name>A0A0K8SPT7_LYGHE</name>
<evidence type="ECO:0008006" key="2">
    <source>
        <dbReference type="Google" id="ProtNLM"/>
    </source>
</evidence>
<dbReference type="EMBL" id="GBRD01010523">
    <property type="protein sequence ID" value="JAG55301.1"/>
    <property type="molecule type" value="Transcribed_RNA"/>
</dbReference>
<organism evidence="1">
    <name type="scientific">Lygus hesperus</name>
    <name type="common">Western plant bug</name>
    <dbReference type="NCBI Taxonomy" id="30085"/>
    <lineage>
        <taxon>Eukaryota</taxon>
        <taxon>Metazoa</taxon>
        <taxon>Ecdysozoa</taxon>
        <taxon>Arthropoda</taxon>
        <taxon>Hexapoda</taxon>
        <taxon>Insecta</taxon>
        <taxon>Pterygota</taxon>
        <taxon>Neoptera</taxon>
        <taxon>Paraneoptera</taxon>
        <taxon>Hemiptera</taxon>
        <taxon>Heteroptera</taxon>
        <taxon>Panheteroptera</taxon>
        <taxon>Cimicomorpha</taxon>
        <taxon>Miridae</taxon>
        <taxon>Mirini</taxon>
        <taxon>Lygus</taxon>
    </lineage>
</organism>
<dbReference type="AlphaFoldDB" id="A0A0K8SPT7"/>
<reference evidence="1" key="1">
    <citation type="submission" date="2014-09" db="EMBL/GenBank/DDBJ databases">
        <authorList>
            <person name="Magalhaes I.L.F."/>
            <person name="Oliveira U."/>
            <person name="Santos F.R."/>
            <person name="Vidigal T.H.D.A."/>
            <person name="Brescovit A.D."/>
            <person name="Santos A.J."/>
        </authorList>
    </citation>
    <scope>NUCLEOTIDE SEQUENCE</scope>
</reference>